<keyword evidence="3" id="KW-1185">Reference proteome</keyword>
<gene>
    <name evidence="2" type="ORF">ACFOWS_11095</name>
</gene>
<dbReference type="InterPro" id="IPR054105">
    <property type="entry name" value="WHD_NrtR"/>
</dbReference>
<accession>A0ABV8PNC7</accession>
<dbReference type="Pfam" id="PF21906">
    <property type="entry name" value="WHD_NrtR"/>
    <property type="match status" value="1"/>
</dbReference>
<feature type="non-terminal residue" evidence="2">
    <location>
        <position position="1"/>
    </location>
</feature>
<reference evidence="3" key="1">
    <citation type="journal article" date="2019" name="Int. J. Syst. Evol. Microbiol.">
        <title>The Global Catalogue of Microorganisms (GCM) 10K type strain sequencing project: providing services to taxonomists for standard genome sequencing and annotation.</title>
        <authorList>
            <consortium name="The Broad Institute Genomics Platform"/>
            <consortium name="The Broad Institute Genome Sequencing Center for Infectious Disease"/>
            <person name="Wu L."/>
            <person name="Ma J."/>
        </authorList>
    </citation>
    <scope>NUCLEOTIDE SEQUENCE [LARGE SCALE GENOMIC DNA]</scope>
    <source>
        <strain evidence="3">CGMCC 1.15774</strain>
    </source>
</reference>
<dbReference type="Gene3D" id="1.10.10.10">
    <property type="entry name" value="Winged helix-like DNA-binding domain superfamily/Winged helix DNA-binding domain"/>
    <property type="match status" value="1"/>
</dbReference>
<dbReference type="EMBL" id="JBHSCL010000005">
    <property type="protein sequence ID" value="MFC4220685.1"/>
    <property type="molecule type" value="Genomic_DNA"/>
</dbReference>
<feature type="domain" description="NrtR DNA-binding winged helix" evidence="1">
    <location>
        <begin position="39"/>
        <end position="88"/>
    </location>
</feature>
<name>A0ABV8PNC7_9FLAO</name>
<evidence type="ECO:0000313" key="2">
    <source>
        <dbReference type="EMBL" id="MFC4220685.1"/>
    </source>
</evidence>
<organism evidence="2 3">
    <name type="scientific">Flagellimonas marina</name>
    <dbReference type="NCBI Taxonomy" id="1775168"/>
    <lineage>
        <taxon>Bacteria</taxon>
        <taxon>Pseudomonadati</taxon>
        <taxon>Bacteroidota</taxon>
        <taxon>Flavobacteriia</taxon>
        <taxon>Flavobacteriales</taxon>
        <taxon>Flavobacteriaceae</taxon>
        <taxon>Flagellimonas</taxon>
    </lineage>
</organism>
<dbReference type="SUPFAM" id="SSF46785">
    <property type="entry name" value="Winged helix' DNA-binding domain"/>
    <property type="match status" value="1"/>
</dbReference>
<dbReference type="Proteomes" id="UP001595841">
    <property type="component" value="Unassembled WGS sequence"/>
</dbReference>
<dbReference type="InterPro" id="IPR036390">
    <property type="entry name" value="WH_DNA-bd_sf"/>
</dbReference>
<dbReference type="InterPro" id="IPR036388">
    <property type="entry name" value="WH-like_DNA-bd_sf"/>
</dbReference>
<protein>
    <recommendedName>
        <fullName evidence="1">NrtR DNA-binding winged helix domain-containing protein</fullName>
    </recommendedName>
</protein>
<sequence length="102" mass="12367">IDWFDIDKLPDKFAYDHEKLISEAYSFLRNNLKHKLIVGELLPKKFTMHELQSLYEDILDVKLDRRNFRKQILQMDVLENTGKKKREYRAALFLNKLKELLE</sequence>
<evidence type="ECO:0000259" key="1">
    <source>
        <dbReference type="Pfam" id="PF21906"/>
    </source>
</evidence>
<proteinExistence type="predicted"/>
<comment type="caution">
    <text evidence="2">The sequence shown here is derived from an EMBL/GenBank/DDBJ whole genome shotgun (WGS) entry which is preliminary data.</text>
</comment>
<evidence type="ECO:0000313" key="3">
    <source>
        <dbReference type="Proteomes" id="UP001595841"/>
    </source>
</evidence>